<dbReference type="GO" id="GO:0009401">
    <property type="term" value="P:phosphoenolpyruvate-dependent sugar phosphotransferase system"/>
    <property type="evidence" value="ECO:0007669"/>
    <property type="project" value="UniProtKB-KW"/>
</dbReference>
<dbReference type="InterPro" id="IPR013011">
    <property type="entry name" value="PTS_EIIB_2"/>
</dbReference>
<evidence type="ECO:0000256" key="4">
    <source>
        <dbReference type="ARBA" id="ARBA00022553"/>
    </source>
</evidence>
<dbReference type="CDD" id="cd00211">
    <property type="entry name" value="PTS_IIA_fru"/>
    <property type="match status" value="1"/>
</dbReference>
<dbReference type="InterPro" id="IPR002178">
    <property type="entry name" value="PTS_EIIA_type-2_dom"/>
</dbReference>
<dbReference type="Gene3D" id="3.40.50.2300">
    <property type="match status" value="1"/>
</dbReference>
<reference evidence="15" key="1">
    <citation type="submission" date="2016-10" db="EMBL/GenBank/DDBJ databases">
        <authorList>
            <person name="Varghese N."/>
            <person name="Submissions S."/>
        </authorList>
    </citation>
    <scope>NUCLEOTIDE SEQUENCE [LARGE SCALE GENOMIC DNA]</scope>
    <source>
        <strain evidence="15">DSM 11706</strain>
    </source>
</reference>
<evidence type="ECO:0000256" key="1">
    <source>
        <dbReference type="ARBA" id="ARBA00004496"/>
    </source>
</evidence>
<gene>
    <name evidence="14" type="ORF">SAMN05421670_1846</name>
</gene>
<dbReference type="AlphaFoldDB" id="A0A1I5Y1N5"/>
<name>A0A1I5Y1N5_9BACI</name>
<dbReference type="InterPro" id="IPR051351">
    <property type="entry name" value="Ascorbate-PTS_EIIA_comp"/>
</dbReference>
<evidence type="ECO:0000313" key="14">
    <source>
        <dbReference type="EMBL" id="SFQ38152.1"/>
    </source>
</evidence>
<sequence>MLEKRSLNTFYQLMKLQPTQLTSFMDKINLTEHQFQYDVEKVNSFLYKVGVTPINISGDRIIIGQEVIDYWKENGAGFVANQFSFEQEERVIIFLLYTFIRHEPLSNFHFQHLFGVSKNTVSSDVKRVNNFCADFRVEVRYSRVHGYHLKGTEEDKRNLMLKAISTLKIKSYAHEKFTFIFQQQQLQNQYDNYQQVLKDFEQQYSFAFTEDRLDEFIYLLQMVHIRQQQHKRVQIYPDTVSFLENQQAFLVSTLIQRRLGYTTNREEVAFLTIQLLGICQGEVSPVRTDALFAITEQIIVNFERYACIQLLDRNKAMETLYLHFKPAYYRMLFKIPITNVLLNDIKEEHRDLFIVVKEVLKPIEQMLNIKVPEDEVGFLTLHFGGLLKMDSDSSLKLFRALIVCPNGISSSLMLENQLKSLFPQFKWTSSFSSYDFQHLADTEYDLVFSTVVLETKKPLFIIRPIMSEMEKKELIQTVEGLTLQQSYHNPTSDELIKIIRQYADIKQPELLKNALQQALFKNDYLNIGRKQPVLKDLLIEENIQFIDEIRDWKDAIKAVAEPLLLNDSITNQYVDVMIENVVTMGPYIIIGEQVAIPHARPEFGVKKLGMSLLKLSEPTYLLGEEQNKVEIFICLAAIDNQTHLKALAQLTTLLSDPEKLELLKKAEKKEDILNLVVEFSEL</sequence>
<dbReference type="GO" id="GO:0005737">
    <property type="term" value="C:cytoplasm"/>
    <property type="evidence" value="ECO:0007669"/>
    <property type="project" value="UniProtKB-SubCell"/>
</dbReference>
<dbReference type="InterPro" id="IPR036095">
    <property type="entry name" value="PTS_EIIB-like_sf"/>
</dbReference>
<evidence type="ECO:0000256" key="3">
    <source>
        <dbReference type="ARBA" id="ARBA00022490"/>
    </source>
</evidence>
<dbReference type="SUPFAM" id="SSF63520">
    <property type="entry name" value="PTS-regulatory domain, PRD"/>
    <property type="match status" value="1"/>
</dbReference>
<dbReference type="SUPFAM" id="SSF55804">
    <property type="entry name" value="Phoshotransferase/anion transport protein"/>
    <property type="match status" value="1"/>
</dbReference>
<keyword evidence="4" id="KW-0597">Phosphoprotein</keyword>
<evidence type="ECO:0000259" key="11">
    <source>
        <dbReference type="PROSITE" id="PS51094"/>
    </source>
</evidence>
<protein>
    <recommendedName>
        <fullName evidence="9">Ascorbate-specific PTS system EIIA component</fullName>
    </recommendedName>
    <alternativeName>
        <fullName evidence="10">Ascorbate-specific phosphotransferase enzyme IIA component</fullName>
    </alternativeName>
</protein>
<keyword evidence="15" id="KW-1185">Reference proteome</keyword>
<dbReference type="Gene3D" id="1.10.1790.10">
    <property type="entry name" value="PRD domain"/>
    <property type="match status" value="1"/>
</dbReference>
<keyword evidence="5" id="KW-0808">Transferase</keyword>
<organism evidence="14 15">
    <name type="scientific">Psychrobacillus psychrotolerans</name>
    <dbReference type="NCBI Taxonomy" id="126156"/>
    <lineage>
        <taxon>Bacteria</taxon>
        <taxon>Bacillati</taxon>
        <taxon>Bacillota</taxon>
        <taxon>Bacilli</taxon>
        <taxon>Bacillales</taxon>
        <taxon>Bacillaceae</taxon>
        <taxon>Psychrobacillus</taxon>
    </lineage>
</organism>
<dbReference type="RefSeq" id="WP_175496222.1">
    <property type="nucleotide sequence ID" value="NZ_FOXU01000002.1"/>
</dbReference>
<comment type="function">
    <text evidence="8">The phosphoenolpyruvate-dependent sugar phosphotransferase system (sugar PTS), a major carbohydrate active transport system, catalyzes the phosphorylation of incoming sugar substrates concomitantly with their translocation across the cell membrane. The enzyme II UlaABC PTS system is involved in ascorbate transport.</text>
</comment>
<dbReference type="GO" id="GO:0016301">
    <property type="term" value="F:kinase activity"/>
    <property type="evidence" value="ECO:0007669"/>
    <property type="project" value="UniProtKB-KW"/>
</dbReference>
<evidence type="ECO:0000259" key="13">
    <source>
        <dbReference type="PROSITE" id="PS51372"/>
    </source>
</evidence>
<dbReference type="Pfam" id="PF00874">
    <property type="entry name" value="PRD"/>
    <property type="match status" value="1"/>
</dbReference>
<dbReference type="PANTHER" id="PTHR36203">
    <property type="entry name" value="ASCORBATE-SPECIFIC PTS SYSTEM EIIA COMPONENT"/>
    <property type="match status" value="1"/>
</dbReference>
<dbReference type="Gene3D" id="3.40.930.10">
    <property type="entry name" value="Mannitol-specific EII, Chain A"/>
    <property type="match status" value="1"/>
</dbReference>
<dbReference type="EMBL" id="FOXU01000002">
    <property type="protein sequence ID" value="SFQ38152.1"/>
    <property type="molecule type" value="Genomic_DNA"/>
</dbReference>
<feature type="domain" description="PRD" evidence="13">
    <location>
        <begin position="286"/>
        <end position="393"/>
    </location>
</feature>
<dbReference type="Pfam" id="PF00359">
    <property type="entry name" value="PTS_EIIA_2"/>
    <property type="match status" value="1"/>
</dbReference>
<evidence type="ECO:0000256" key="9">
    <source>
        <dbReference type="ARBA" id="ARBA00041175"/>
    </source>
</evidence>
<evidence type="ECO:0000256" key="6">
    <source>
        <dbReference type="ARBA" id="ARBA00022683"/>
    </source>
</evidence>
<dbReference type="InterPro" id="IPR011608">
    <property type="entry name" value="PRD"/>
</dbReference>
<dbReference type="CDD" id="cd05568">
    <property type="entry name" value="PTS_IIB_bgl_like"/>
    <property type="match status" value="1"/>
</dbReference>
<dbReference type="PROSITE" id="PS51372">
    <property type="entry name" value="PRD_2"/>
    <property type="match status" value="1"/>
</dbReference>
<keyword evidence="2" id="KW-0813">Transport</keyword>
<accession>A0A1I5Y1N5</accession>
<dbReference type="GO" id="GO:0006355">
    <property type="term" value="P:regulation of DNA-templated transcription"/>
    <property type="evidence" value="ECO:0007669"/>
    <property type="project" value="InterPro"/>
</dbReference>
<dbReference type="Proteomes" id="UP000198734">
    <property type="component" value="Unassembled WGS sequence"/>
</dbReference>
<evidence type="ECO:0000256" key="7">
    <source>
        <dbReference type="ARBA" id="ARBA00022777"/>
    </source>
</evidence>
<dbReference type="SUPFAM" id="SSF52794">
    <property type="entry name" value="PTS system IIB component-like"/>
    <property type="match status" value="1"/>
</dbReference>
<dbReference type="InterPro" id="IPR016152">
    <property type="entry name" value="PTrfase/Anion_transptr"/>
</dbReference>
<dbReference type="PANTHER" id="PTHR36203:SF1">
    <property type="entry name" value="ASCORBATE-SPECIFIC PTS SYSTEM EIIA COMPONENT"/>
    <property type="match status" value="1"/>
</dbReference>
<evidence type="ECO:0000256" key="2">
    <source>
        <dbReference type="ARBA" id="ARBA00022448"/>
    </source>
</evidence>
<evidence type="ECO:0000256" key="5">
    <source>
        <dbReference type="ARBA" id="ARBA00022679"/>
    </source>
</evidence>
<dbReference type="PROSITE" id="PS51094">
    <property type="entry name" value="PTS_EIIA_TYPE_2"/>
    <property type="match status" value="1"/>
</dbReference>
<feature type="domain" description="PTS EIIA type-2" evidence="11">
    <location>
        <begin position="536"/>
        <end position="679"/>
    </location>
</feature>
<keyword evidence="6" id="KW-0598">Phosphotransferase system</keyword>
<dbReference type="InterPro" id="IPR036634">
    <property type="entry name" value="PRD_sf"/>
</dbReference>
<proteinExistence type="predicted"/>
<dbReference type="STRING" id="126156.SAMN05421670_1846"/>
<evidence type="ECO:0000256" key="8">
    <source>
        <dbReference type="ARBA" id="ARBA00037387"/>
    </source>
</evidence>
<dbReference type="PROSITE" id="PS51099">
    <property type="entry name" value="PTS_EIIB_TYPE_2"/>
    <property type="match status" value="1"/>
</dbReference>
<evidence type="ECO:0000256" key="10">
    <source>
        <dbReference type="ARBA" id="ARBA00042072"/>
    </source>
</evidence>
<evidence type="ECO:0000313" key="15">
    <source>
        <dbReference type="Proteomes" id="UP000198734"/>
    </source>
</evidence>
<keyword evidence="7" id="KW-0418">Kinase</keyword>
<feature type="domain" description="PTS EIIB type-2" evidence="12">
    <location>
        <begin position="398"/>
        <end position="486"/>
    </location>
</feature>
<keyword evidence="3" id="KW-0963">Cytoplasm</keyword>
<evidence type="ECO:0000259" key="12">
    <source>
        <dbReference type="PROSITE" id="PS51099"/>
    </source>
</evidence>
<comment type="subcellular location">
    <subcellularLocation>
        <location evidence="1">Cytoplasm</location>
    </subcellularLocation>
</comment>
<dbReference type="GO" id="GO:0008982">
    <property type="term" value="F:protein-N(PI)-phosphohistidine-sugar phosphotransferase activity"/>
    <property type="evidence" value="ECO:0007669"/>
    <property type="project" value="InterPro"/>
</dbReference>